<feature type="binding site" evidence="8">
    <location>
        <position position="113"/>
    </location>
    <ligand>
        <name>Zn(2+)</name>
        <dbReference type="ChEBI" id="CHEBI:29105"/>
    </ligand>
</feature>
<evidence type="ECO:0000256" key="2">
    <source>
        <dbReference type="ARBA" id="ARBA00022723"/>
    </source>
</evidence>
<dbReference type="InterPro" id="IPR003764">
    <property type="entry name" value="GlcNAc_6-P_deAcase"/>
</dbReference>
<dbReference type="CDD" id="cd00854">
    <property type="entry name" value="NagA"/>
    <property type="match status" value="1"/>
</dbReference>
<dbReference type="PANTHER" id="PTHR11113">
    <property type="entry name" value="N-ACETYLGLUCOSAMINE-6-PHOSPHATE DEACETYLASE"/>
    <property type="match status" value="1"/>
</dbReference>
<dbReference type="InterPro" id="IPR006680">
    <property type="entry name" value="Amidohydro-rel"/>
</dbReference>
<accession>A0A841GQ60</accession>
<evidence type="ECO:0000313" key="11">
    <source>
        <dbReference type="Proteomes" id="UP000555828"/>
    </source>
</evidence>
<dbReference type="InterPro" id="IPR032466">
    <property type="entry name" value="Metal_Hydrolase"/>
</dbReference>
<evidence type="ECO:0000256" key="6">
    <source>
        <dbReference type="PIRSR" id="PIRSR038994-1"/>
    </source>
</evidence>
<organism evidence="10 11">
    <name type="scientific">Thermosipho japonicus</name>
    <dbReference type="NCBI Taxonomy" id="90323"/>
    <lineage>
        <taxon>Bacteria</taxon>
        <taxon>Thermotogati</taxon>
        <taxon>Thermotogota</taxon>
        <taxon>Thermotogae</taxon>
        <taxon>Thermotogales</taxon>
        <taxon>Fervidobacteriaceae</taxon>
        <taxon>Thermosipho</taxon>
    </lineage>
</organism>
<dbReference type="EC" id="3.5.1.25" evidence="10"/>
<keyword evidence="2 8" id="KW-0479">Metal-binding</keyword>
<dbReference type="Gene3D" id="2.30.40.10">
    <property type="entry name" value="Urease, subunit C, domain 1"/>
    <property type="match status" value="1"/>
</dbReference>
<evidence type="ECO:0000256" key="1">
    <source>
        <dbReference type="ARBA" id="ARBA00010716"/>
    </source>
</evidence>
<evidence type="ECO:0000256" key="7">
    <source>
        <dbReference type="PIRSR" id="PIRSR038994-2"/>
    </source>
</evidence>
<dbReference type="GO" id="GO:0006046">
    <property type="term" value="P:N-acetylglucosamine catabolic process"/>
    <property type="evidence" value="ECO:0007669"/>
    <property type="project" value="TreeGrafter"/>
</dbReference>
<dbReference type="GO" id="GO:0008448">
    <property type="term" value="F:N-acetylglucosamine-6-phosphate deacetylase activity"/>
    <property type="evidence" value="ECO:0007669"/>
    <property type="project" value="UniProtKB-EC"/>
</dbReference>
<comment type="caution">
    <text evidence="10">The sequence shown here is derived from an EMBL/GenBank/DDBJ whole genome shotgun (WGS) entry which is preliminary data.</text>
</comment>
<proteinExistence type="inferred from homology"/>
<evidence type="ECO:0000256" key="4">
    <source>
        <dbReference type="ARBA" id="ARBA00023277"/>
    </source>
</evidence>
<feature type="binding site" evidence="7">
    <location>
        <position position="228"/>
    </location>
    <ligand>
        <name>substrate</name>
    </ligand>
</feature>
<evidence type="ECO:0000313" key="10">
    <source>
        <dbReference type="EMBL" id="MBB6063394.1"/>
    </source>
</evidence>
<feature type="binding site" evidence="7">
    <location>
        <begin position="284"/>
        <end position="286"/>
    </location>
    <ligand>
        <name>substrate</name>
    </ligand>
</feature>
<evidence type="ECO:0000256" key="5">
    <source>
        <dbReference type="PIRNR" id="PIRNR038994"/>
    </source>
</evidence>
<keyword evidence="11" id="KW-1185">Reference proteome</keyword>
<dbReference type="Gene3D" id="3.20.20.140">
    <property type="entry name" value="Metal-dependent hydrolases"/>
    <property type="match status" value="1"/>
</dbReference>
<feature type="binding site" evidence="7">
    <location>
        <position position="205"/>
    </location>
    <ligand>
        <name>substrate</name>
    </ligand>
</feature>
<dbReference type="GO" id="GO:0046872">
    <property type="term" value="F:metal ion binding"/>
    <property type="evidence" value="ECO:0007669"/>
    <property type="project" value="UniProtKB-KW"/>
</dbReference>
<feature type="binding site" evidence="8">
    <location>
        <position position="173"/>
    </location>
    <ligand>
        <name>Zn(2+)</name>
        <dbReference type="ChEBI" id="CHEBI:29105"/>
    </ligand>
</feature>
<dbReference type="EMBL" id="JACHEX010000007">
    <property type="protein sequence ID" value="MBB6063394.1"/>
    <property type="molecule type" value="Genomic_DNA"/>
</dbReference>
<keyword evidence="4 5" id="KW-0119">Carbohydrate metabolism</keyword>
<feature type="binding site" evidence="7">
    <location>
        <position position="124"/>
    </location>
    <ligand>
        <name>substrate</name>
    </ligand>
</feature>
<dbReference type="PANTHER" id="PTHR11113:SF14">
    <property type="entry name" value="N-ACETYLGLUCOSAMINE-6-PHOSPHATE DEACETYLASE"/>
    <property type="match status" value="1"/>
</dbReference>
<feature type="binding site" evidence="7">
    <location>
        <begin position="197"/>
        <end position="198"/>
    </location>
    <ligand>
        <name>substrate</name>
    </ligand>
</feature>
<dbReference type="NCBIfam" id="TIGR00221">
    <property type="entry name" value="nagA"/>
    <property type="match status" value="1"/>
</dbReference>
<sequence length="350" mass="39095">MIIDDVLIVDPIDGEYTGSIEFEDKILSIRKYDCTPKYLLMPGFADTHTHGYMGIDCMQSTKEEFKQWADLVEKEGVTYLFPTTVSADFKMLEEIVKKFSPAEHSSLFFLHLEGPFINKERAGAQNKEYITDFNGKIVDLEKVKIMTVAPEIKGSFELLKILKENKVTASIGHSNATFDIFKKAYDSGVNRITHFPNALPQLHHREIGVVGGALLYDVFVEVIPDLIHLSPDFLRFVYKLLGPDRIILVTDSISATGLKDGIYDLGGLLVKVKDGIARLENGTLAGSTLKFSDGLRKFKKVTNCSLKDLSKVSSYNALKSVGIDGGRIKEGYPAKFVLLNQDLQIIKVYN</sequence>
<comment type="similarity">
    <text evidence="1 5">Belongs to the metallo-dependent hydrolases superfamily. NagA family.</text>
</comment>
<gene>
    <name evidence="10" type="ORF">HNP65_001865</name>
</gene>
<dbReference type="Proteomes" id="UP000555828">
    <property type="component" value="Unassembled WGS sequence"/>
</dbReference>
<feature type="active site" description="Proton donor/acceptor" evidence="6">
    <location>
        <position position="251"/>
    </location>
</feature>
<dbReference type="RefSeq" id="WP_184619967.1">
    <property type="nucleotide sequence ID" value="NZ_JACHEX010000007.1"/>
</dbReference>
<dbReference type="SUPFAM" id="SSF51556">
    <property type="entry name" value="Metallo-dependent hydrolases"/>
    <property type="match status" value="1"/>
</dbReference>
<dbReference type="SUPFAM" id="SSF51338">
    <property type="entry name" value="Composite domain of metallo-dependent hydrolases"/>
    <property type="match status" value="1"/>
</dbReference>
<protein>
    <submittedName>
        <fullName evidence="10">N-acetylglucosamine-6-phosphate deacetylase</fullName>
        <ecNumber evidence="10">3.5.1.25</ecNumber>
    </submittedName>
</protein>
<reference evidence="10 11" key="1">
    <citation type="submission" date="2020-08" db="EMBL/GenBank/DDBJ databases">
        <title>Genomic Encyclopedia of Type Strains, Phase IV (KMG-IV): sequencing the most valuable type-strain genomes for metagenomic binning, comparative biology and taxonomic classification.</title>
        <authorList>
            <person name="Goeker M."/>
        </authorList>
    </citation>
    <scope>NUCLEOTIDE SEQUENCE [LARGE SCALE GENOMIC DNA]</scope>
    <source>
        <strain evidence="10 11">DSM 13481</strain>
    </source>
</reference>
<dbReference type="InterPro" id="IPR011059">
    <property type="entry name" value="Metal-dep_hydrolase_composite"/>
</dbReference>
<dbReference type="PIRSF" id="PIRSF038994">
    <property type="entry name" value="NagA"/>
    <property type="match status" value="1"/>
</dbReference>
<evidence type="ECO:0000259" key="9">
    <source>
        <dbReference type="Pfam" id="PF01979"/>
    </source>
</evidence>
<evidence type="ECO:0000256" key="3">
    <source>
        <dbReference type="ARBA" id="ARBA00022801"/>
    </source>
</evidence>
<evidence type="ECO:0000256" key="8">
    <source>
        <dbReference type="PIRSR" id="PIRSR038994-3"/>
    </source>
</evidence>
<name>A0A841GQ60_9BACT</name>
<dbReference type="Pfam" id="PF01979">
    <property type="entry name" value="Amidohydro_1"/>
    <property type="match status" value="1"/>
</dbReference>
<feature type="domain" description="Amidohydrolase-related" evidence="9">
    <location>
        <begin position="40"/>
        <end position="343"/>
    </location>
</feature>
<keyword evidence="3 5" id="KW-0378">Hydrolase</keyword>
<feature type="binding site" evidence="8">
    <location>
        <position position="194"/>
    </location>
    <ligand>
        <name>Zn(2+)</name>
        <dbReference type="ChEBI" id="CHEBI:29105"/>
    </ligand>
</feature>
<comment type="cofactor">
    <cofactor evidence="8">
        <name>a divalent metal cation</name>
        <dbReference type="ChEBI" id="CHEBI:60240"/>
    </cofactor>
    <text evidence="8">Binds 1 divalent metal cation per subunit.</text>
</comment>
<dbReference type="AlphaFoldDB" id="A0A841GQ60"/>